<organism evidence="2">
    <name type="scientific">Arundo donax</name>
    <name type="common">Giant reed</name>
    <name type="synonym">Donax arundinaceus</name>
    <dbReference type="NCBI Taxonomy" id="35708"/>
    <lineage>
        <taxon>Eukaryota</taxon>
        <taxon>Viridiplantae</taxon>
        <taxon>Streptophyta</taxon>
        <taxon>Embryophyta</taxon>
        <taxon>Tracheophyta</taxon>
        <taxon>Spermatophyta</taxon>
        <taxon>Magnoliopsida</taxon>
        <taxon>Liliopsida</taxon>
        <taxon>Poales</taxon>
        <taxon>Poaceae</taxon>
        <taxon>PACMAD clade</taxon>
        <taxon>Arundinoideae</taxon>
        <taxon>Arundineae</taxon>
        <taxon>Arundo</taxon>
    </lineage>
</organism>
<protein>
    <submittedName>
        <fullName evidence="2">Uncharacterized protein</fullName>
    </submittedName>
</protein>
<evidence type="ECO:0000313" key="2">
    <source>
        <dbReference type="EMBL" id="JAD81185.1"/>
    </source>
</evidence>
<name>A0A0A9D6C5_ARUDO</name>
<reference evidence="2" key="1">
    <citation type="submission" date="2014-09" db="EMBL/GenBank/DDBJ databases">
        <authorList>
            <person name="Magalhaes I.L.F."/>
            <person name="Oliveira U."/>
            <person name="Santos F.R."/>
            <person name="Vidigal T.H.D.A."/>
            <person name="Brescovit A.D."/>
            <person name="Santos A.J."/>
        </authorList>
    </citation>
    <scope>NUCLEOTIDE SEQUENCE</scope>
    <source>
        <tissue evidence="2">Shoot tissue taken approximately 20 cm above the soil surface</tissue>
    </source>
</reference>
<evidence type="ECO:0000256" key="1">
    <source>
        <dbReference type="SAM" id="Phobius"/>
    </source>
</evidence>
<feature type="transmembrane region" description="Helical" evidence="1">
    <location>
        <begin position="6"/>
        <end position="24"/>
    </location>
</feature>
<dbReference type="EMBL" id="GBRH01216710">
    <property type="protein sequence ID" value="JAD81185.1"/>
    <property type="molecule type" value="Transcribed_RNA"/>
</dbReference>
<reference evidence="2" key="2">
    <citation type="journal article" date="2015" name="Data Brief">
        <title>Shoot transcriptome of the giant reed, Arundo donax.</title>
        <authorList>
            <person name="Barrero R.A."/>
            <person name="Guerrero F.D."/>
            <person name="Moolhuijzen P."/>
            <person name="Goolsby J.A."/>
            <person name="Tidwell J."/>
            <person name="Bellgard S.E."/>
            <person name="Bellgard M.I."/>
        </authorList>
    </citation>
    <scope>NUCLEOTIDE SEQUENCE</scope>
    <source>
        <tissue evidence="2">Shoot tissue taken approximately 20 cm above the soil surface</tissue>
    </source>
</reference>
<proteinExistence type="predicted"/>
<dbReference type="AlphaFoldDB" id="A0A0A9D6C5"/>
<keyword evidence="1" id="KW-0812">Transmembrane</keyword>
<sequence>MMLNWIVCYSFLLMLYSLINMYCLRAGIY</sequence>
<accession>A0A0A9D6C5</accession>
<keyword evidence="1" id="KW-0472">Membrane</keyword>
<keyword evidence="1" id="KW-1133">Transmembrane helix</keyword>